<dbReference type="WBParaSite" id="Pan_g8084.t1">
    <property type="protein sequence ID" value="Pan_g8084.t1"/>
    <property type="gene ID" value="Pan_g8084"/>
</dbReference>
<dbReference type="SUPFAM" id="SSF54695">
    <property type="entry name" value="POZ domain"/>
    <property type="match status" value="1"/>
</dbReference>
<dbReference type="Pfam" id="PF00651">
    <property type="entry name" value="BTB"/>
    <property type="match status" value="1"/>
</dbReference>
<accession>A0A7E4W914</accession>
<dbReference type="PROSITE" id="PS50097">
    <property type="entry name" value="BTB"/>
    <property type="match status" value="1"/>
</dbReference>
<proteinExistence type="predicted"/>
<feature type="domain" description="BTB" evidence="1">
    <location>
        <begin position="26"/>
        <end position="86"/>
    </location>
</feature>
<dbReference type="PANTHER" id="PTHR24413">
    <property type="entry name" value="SPECKLE-TYPE POZ PROTEIN"/>
    <property type="match status" value="1"/>
</dbReference>
<dbReference type="InterPro" id="IPR011333">
    <property type="entry name" value="SKP1/BTB/POZ_sf"/>
</dbReference>
<evidence type="ECO:0000313" key="3">
    <source>
        <dbReference type="WBParaSite" id="Pan_g8084.t1"/>
    </source>
</evidence>
<evidence type="ECO:0000313" key="2">
    <source>
        <dbReference type="Proteomes" id="UP000492821"/>
    </source>
</evidence>
<sequence length="223" mass="25306">MQWIERAYLAPLTVQEMIDSTNPRCSDATITVGKHNTIQINRGFMSMISPVFCAAFGPDTKESQTGIIDIKDFNYETVKCAIDYCYGQAFEKKTATEVTDMLRFYDKYDIQAAIEKLETWLMNNMTIENFPPTAAYAWQYSRDTLQTECGMVYHDNITALACRPDFAELDPIVLAGIVQAGVAASKVPNRIPKCNKIGMADPPKPMNLFRRFMNTIRRNPRNS</sequence>
<organism evidence="2 3">
    <name type="scientific">Panagrellus redivivus</name>
    <name type="common">Microworm</name>
    <dbReference type="NCBI Taxonomy" id="6233"/>
    <lineage>
        <taxon>Eukaryota</taxon>
        <taxon>Metazoa</taxon>
        <taxon>Ecdysozoa</taxon>
        <taxon>Nematoda</taxon>
        <taxon>Chromadorea</taxon>
        <taxon>Rhabditida</taxon>
        <taxon>Tylenchina</taxon>
        <taxon>Panagrolaimomorpha</taxon>
        <taxon>Panagrolaimoidea</taxon>
        <taxon>Panagrolaimidae</taxon>
        <taxon>Panagrellus</taxon>
    </lineage>
</organism>
<dbReference type="Proteomes" id="UP000492821">
    <property type="component" value="Unassembled WGS sequence"/>
</dbReference>
<dbReference type="SMART" id="SM00225">
    <property type="entry name" value="BTB"/>
    <property type="match status" value="1"/>
</dbReference>
<dbReference type="AlphaFoldDB" id="A0A7E4W914"/>
<name>A0A7E4W914_PANRE</name>
<keyword evidence="2" id="KW-1185">Reference proteome</keyword>
<dbReference type="Gene3D" id="3.30.710.10">
    <property type="entry name" value="Potassium Channel Kv1.1, Chain A"/>
    <property type="match status" value="1"/>
</dbReference>
<dbReference type="CDD" id="cd18186">
    <property type="entry name" value="BTB_POZ_ZBTB_KLHL-like"/>
    <property type="match status" value="1"/>
</dbReference>
<protein>
    <submittedName>
        <fullName evidence="3">BTB domain-containing protein</fullName>
    </submittedName>
</protein>
<evidence type="ECO:0000259" key="1">
    <source>
        <dbReference type="PROSITE" id="PS50097"/>
    </source>
</evidence>
<reference evidence="2" key="1">
    <citation type="journal article" date="2013" name="Genetics">
        <title>The draft genome and transcriptome of Panagrellus redivivus are shaped by the harsh demands of a free-living lifestyle.</title>
        <authorList>
            <person name="Srinivasan J."/>
            <person name="Dillman A.R."/>
            <person name="Macchietto M.G."/>
            <person name="Heikkinen L."/>
            <person name="Lakso M."/>
            <person name="Fracchia K.M."/>
            <person name="Antoshechkin I."/>
            <person name="Mortazavi A."/>
            <person name="Wong G."/>
            <person name="Sternberg P.W."/>
        </authorList>
    </citation>
    <scope>NUCLEOTIDE SEQUENCE [LARGE SCALE GENOMIC DNA]</scope>
    <source>
        <strain evidence="2">MT8872</strain>
    </source>
</reference>
<dbReference type="InterPro" id="IPR000210">
    <property type="entry name" value="BTB/POZ_dom"/>
</dbReference>
<reference evidence="3" key="2">
    <citation type="submission" date="2020-10" db="UniProtKB">
        <authorList>
            <consortium name="WormBaseParasite"/>
        </authorList>
    </citation>
    <scope>IDENTIFICATION</scope>
</reference>